<dbReference type="Pfam" id="PF05960">
    <property type="entry name" value="DUF885"/>
    <property type="match status" value="1"/>
</dbReference>
<dbReference type="AlphaFoldDB" id="A0A350HBM2"/>
<dbReference type="InterPro" id="IPR010281">
    <property type="entry name" value="DUF885"/>
</dbReference>
<dbReference type="PANTHER" id="PTHR33361:SF2">
    <property type="entry name" value="DUF885 DOMAIN-CONTAINING PROTEIN"/>
    <property type="match status" value="1"/>
</dbReference>
<organism evidence="1 2">
    <name type="scientific">candidate division WOR-3 bacterium</name>
    <dbReference type="NCBI Taxonomy" id="2052148"/>
    <lineage>
        <taxon>Bacteria</taxon>
        <taxon>Bacteria division WOR-3</taxon>
    </lineage>
</organism>
<dbReference type="Proteomes" id="UP000264062">
    <property type="component" value="Unassembled WGS sequence"/>
</dbReference>
<dbReference type="EMBL" id="DMZY01000209">
    <property type="protein sequence ID" value="HAV92938.1"/>
    <property type="molecule type" value="Genomic_DNA"/>
</dbReference>
<evidence type="ECO:0000313" key="2">
    <source>
        <dbReference type="Proteomes" id="UP000264062"/>
    </source>
</evidence>
<name>A0A350HBM2_UNCW3</name>
<evidence type="ECO:0008006" key="3">
    <source>
        <dbReference type="Google" id="ProtNLM"/>
    </source>
</evidence>
<sequence length="314" mass="36669">MKIFKILQKTFFIFIILSLLMPAGFISAENDLQILFHDFFQDFINLYPEWGVETGITEDMGYSLRRDTLNDISYDTALREINMYEDYLKKLNAIESKNLSEPEKCDYDVLKWYLEIMIEKKDFLNHDYLVTHMFDIPLWTITNLVEYQNVNTKGDTEAYIKKLSLFDYKMNQLVERVKEQEEANIIPPKKIFERVDKTILNQIPDTLKNCELYKSFERKIKGAKLSDKEKRDYLAGLEEEFSAASLKDKTVSGISNMKQVFLSADELNTVVMQGGYNLYNINGGRISVAEAKGVYYITEKTSGRRIAKKIILLY</sequence>
<dbReference type="PANTHER" id="PTHR33361">
    <property type="entry name" value="GLR0591 PROTEIN"/>
    <property type="match status" value="1"/>
</dbReference>
<evidence type="ECO:0000313" key="1">
    <source>
        <dbReference type="EMBL" id="HAV92938.1"/>
    </source>
</evidence>
<proteinExistence type="predicted"/>
<accession>A0A350HBM2</accession>
<reference evidence="1 2" key="1">
    <citation type="journal article" date="2018" name="Nat. Biotechnol.">
        <title>A standardized bacterial taxonomy based on genome phylogeny substantially revises the tree of life.</title>
        <authorList>
            <person name="Parks D.H."/>
            <person name="Chuvochina M."/>
            <person name="Waite D.W."/>
            <person name="Rinke C."/>
            <person name="Skarshewski A."/>
            <person name="Chaumeil P.A."/>
            <person name="Hugenholtz P."/>
        </authorList>
    </citation>
    <scope>NUCLEOTIDE SEQUENCE [LARGE SCALE GENOMIC DNA]</scope>
    <source>
        <strain evidence="1">UBA9956</strain>
    </source>
</reference>
<gene>
    <name evidence="1" type="ORF">DCW38_07160</name>
</gene>
<protein>
    <recommendedName>
        <fullName evidence="3">DUF885 family protein</fullName>
    </recommendedName>
</protein>
<comment type="caution">
    <text evidence="1">The sequence shown here is derived from an EMBL/GenBank/DDBJ whole genome shotgun (WGS) entry which is preliminary data.</text>
</comment>